<feature type="binding site" evidence="11">
    <location>
        <position position="78"/>
    </location>
    <ligand>
        <name>substrate</name>
    </ligand>
</feature>
<accession>S0JAP2</accession>
<dbReference type="GO" id="GO:0005524">
    <property type="term" value="F:ATP binding"/>
    <property type="evidence" value="ECO:0007669"/>
    <property type="project" value="UniProtKB-UniRule"/>
</dbReference>
<evidence type="ECO:0000256" key="4">
    <source>
        <dbReference type="ARBA" id="ARBA00022605"/>
    </source>
</evidence>
<dbReference type="Pfam" id="PF01202">
    <property type="entry name" value="SKI"/>
    <property type="match status" value="1"/>
</dbReference>
<comment type="function">
    <text evidence="11">Catalyzes the specific phosphorylation of the 3-hydroxyl group of shikimic acid using ATP as a cosubstrate.</text>
</comment>
<dbReference type="GO" id="GO:0009423">
    <property type="term" value="P:chorismate biosynthetic process"/>
    <property type="evidence" value="ECO:0007669"/>
    <property type="project" value="UniProtKB-UniRule"/>
</dbReference>
<feature type="binding site" evidence="11">
    <location>
        <position position="33"/>
    </location>
    <ligand>
        <name>substrate</name>
    </ligand>
</feature>
<evidence type="ECO:0000256" key="7">
    <source>
        <dbReference type="ARBA" id="ARBA00022777"/>
    </source>
</evidence>
<keyword evidence="11" id="KW-0479">Metal-binding</keyword>
<dbReference type="STRING" id="41997.RV16_GL000265"/>
<dbReference type="CDD" id="cd00464">
    <property type="entry name" value="SK"/>
    <property type="match status" value="1"/>
</dbReference>
<keyword evidence="9 11" id="KW-0057">Aromatic amino acid biosynthesis</keyword>
<comment type="caution">
    <text evidence="12">The sequence shown here is derived from an EMBL/GenBank/DDBJ whole genome shotgun (WGS) entry which is preliminary data.</text>
</comment>
<keyword evidence="13" id="KW-1185">Reference proteome</keyword>
<comment type="subunit">
    <text evidence="11">Monomer.</text>
</comment>
<keyword evidence="11" id="KW-0963">Cytoplasm</keyword>
<feature type="binding site" evidence="11">
    <location>
        <position position="136"/>
    </location>
    <ligand>
        <name>substrate</name>
    </ligand>
</feature>
<evidence type="ECO:0000313" key="13">
    <source>
        <dbReference type="Proteomes" id="UP000014136"/>
    </source>
</evidence>
<dbReference type="PANTHER" id="PTHR21087:SF16">
    <property type="entry name" value="SHIKIMATE KINASE 1, CHLOROPLASTIC"/>
    <property type="match status" value="1"/>
</dbReference>
<dbReference type="GO" id="GO:0000287">
    <property type="term" value="F:magnesium ion binding"/>
    <property type="evidence" value="ECO:0007669"/>
    <property type="project" value="UniProtKB-UniRule"/>
</dbReference>
<keyword evidence="6 11" id="KW-0547">Nucleotide-binding</keyword>
<evidence type="ECO:0000256" key="3">
    <source>
        <dbReference type="ARBA" id="ARBA00012154"/>
    </source>
</evidence>
<dbReference type="InterPro" id="IPR000623">
    <property type="entry name" value="Shikimate_kinase/TSH1"/>
</dbReference>
<evidence type="ECO:0000313" key="12">
    <source>
        <dbReference type="EMBL" id="EOT29352.1"/>
    </source>
</evidence>
<keyword evidence="4 11" id="KW-0028">Amino-acid biosynthesis</keyword>
<dbReference type="PATRIC" id="fig|1139996.3.peg.1284"/>
<dbReference type="AlphaFoldDB" id="S0JAP2"/>
<feature type="binding site" evidence="11">
    <location>
        <begin position="11"/>
        <end position="16"/>
    </location>
    <ligand>
        <name>ATP</name>
        <dbReference type="ChEBI" id="CHEBI:30616"/>
    </ligand>
</feature>
<comment type="pathway">
    <text evidence="1 11">Metabolic intermediate biosynthesis; chorismate biosynthesis; chorismate from D-erythrose 4-phosphate and phosphoenolpyruvate: step 5/7.</text>
</comment>
<dbReference type="InterPro" id="IPR031322">
    <property type="entry name" value="Shikimate/glucono_kinase"/>
</dbReference>
<comment type="subcellular location">
    <subcellularLocation>
        <location evidence="11">Cytoplasm</location>
    </subcellularLocation>
</comment>
<evidence type="ECO:0000256" key="10">
    <source>
        <dbReference type="ARBA" id="ARBA00048567"/>
    </source>
</evidence>
<evidence type="ECO:0000256" key="8">
    <source>
        <dbReference type="ARBA" id="ARBA00022840"/>
    </source>
</evidence>
<organism evidence="12 13">
    <name type="scientific">Enterococcus saccharolyticus subsp. saccharolyticus ATCC 43076</name>
    <dbReference type="NCBI Taxonomy" id="1139996"/>
    <lineage>
        <taxon>Bacteria</taxon>
        <taxon>Bacillati</taxon>
        <taxon>Bacillota</taxon>
        <taxon>Bacilli</taxon>
        <taxon>Lactobacillales</taxon>
        <taxon>Enterococcaceae</taxon>
        <taxon>Enterococcus</taxon>
    </lineage>
</organism>
<dbReference type="eggNOG" id="COG0703">
    <property type="taxonomic scope" value="Bacteria"/>
</dbReference>
<dbReference type="Gene3D" id="3.40.50.300">
    <property type="entry name" value="P-loop containing nucleotide triphosphate hydrolases"/>
    <property type="match status" value="1"/>
</dbReference>
<dbReference type="HAMAP" id="MF_00109">
    <property type="entry name" value="Shikimate_kinase"/>
    <property type="match status" value="1"/>
</dbReference>
<protein>
    <recommendedName>
        <fullName evidence="3 11">Shikimate kinase</fullName>
        <shortName evidence="11">SK</shortName>
        <ecNumber evidence="3 11">2.7.1.71</ecNumber>
    </recommendedName>
</protein>
<evidence type="ECO:0000256" key="2">
    <source>
        <dbReference type="ARBA" id="ARBA00006997"/>
    </source>
</evidence>
<feature type="binding site" evidence="11">
    <location>
        <position position="15"/>
    </location>
    <ligand>
        <name>Mg(2+)</name>
        <dbReference type="ChEBI" id="CHEBI:18420"/>
    </ligand>
</feature>
<dbReference type="InterPro" id="IPR023000">
    <property type="entry name" value="Shikimate_kinase_CS"/>
</dbReference>
<dbReference type="GO" id="GO:0009073">
    <property type="term" value="P:aromatic amino acid family biosynthetic process"/>
    <property type="evidence" value="ECO:0007669"/>
    <property type="project" value="UniProtKB-KW"/>
</dbReference>
<sequence>MNQIVLIGFMGAGKTTVGNLLAEKMGCPQYDFDQLIVDKIGMSIAEYFDQYGDAAFRDIETAVLAEVDTLKGVLSTGGGIVLKDKNRTLLKKMPYVVYLKADLSELIQRVTHDEENVRPLADSKTPAEIEAIYRPRVPLYEESARIIIETTGKTPEEIVTEILKQVGE</sequence>
<proteinExistence type="inferred from homology"/>
<evidence type="ECO:0000256" key="1">
    <source>
        <dbReference type="ARBA" id="ARBA00004842"/>
    </source>
</evidence>
<feature type="binding site" evidence="11">
    <location>
        <position position="118"/>
    </location>
    <ligand>
        <name>ATP</name>
        <dbReference type="ChEBI" id="CHEBI:30616"/>
    </ligand>
</feature>
<evidence type="ECO:0000256" key="11">
    <source>
        <dbReference type="HAMAP-Rule" id="MF_00109"/>
    </source>
</evidence>
<feature type="binding site" evidence="11">
    <location>
        <position position="57"/>
    </location>
    <ligand>
        <name>substrate</name>
    </ligand>
</feature>
<gene>
    <name evidence="11" type="primary">aroK</name>
    <name evidence="12" type="ORF">OMQ_01304</name>
</gene>
<dbReference type="InterPro" id="IPR027417">
    <property type="entry name" value="P-loop_NTPase"/>
</dbReference>
<dbReference type="PRINTS" id="PR01100">
    <property type="entry name" value="SHIKIMTKNASE"/>
</dbReference>
<keyword evidence="11" id="KW-0460">Magnesium</keyword>
<dbReference type="RefSeq" id="WP_016175101.1">
    <property type="nucleotide sequence ID" value="NZ_KE136389.1"/>
</dbReference>
<comment type="similarity">
    <text evidence="2 11">Belongs to the shikimate kinase family.</text>
</comment>
<name>S0JAP2_9ENTE</name>
<reference evidence="12 13" key="1">
    <citation type="submission" date="2013-03" db="EMBL/GenBank/DDBJ databases">
        <title>The Genome Sequence of Enterococcus saccharolyticus ATCC_43076 (Illumina only assembly).</title>
        <authorList>
            <consortium name="The Broad Institute Genomics Platform"/>
            <consortium name="The Broad Institute Genome Sequencing Center for Infectious Disease"/>
            <person name="Earl A."/>
            <person name="Russ C."/>
            <person name="Gilmore M."/>
            <person name="Surin D."/>
            <person name="Walker B."/>
            <person name="Young S."/>
            <person name="Zeng Q."/>
            <person name="Gargeya S."/>
            <person name="Fitzgerald M."/>
            <person name="Haas B."/>
            <person name="Abouelleil A."/>
            <person name="Allen A.W."/>
            <person name="Alvarado L."/>
            <person name="Arachchi H.M."/>
            <person name="Berlin A.M."/>
            <person name="Chapman S.B."/>
            <person name="Gainer-Dewar J."/>
            <person name="Goldberg J."/>
            <person name="Griggs A."/>
            <person name="Gujja S."/>
            <person name="Hansen M."/>
            <person name="Howarth C."/>
            <person name="Imamovic A."/>
            <person name="Ireland A."/>
            <person name="Larimer J."/>
            <person name="McCowan C."/>
            <person name="Murphy C."/>
            <person name="Pearson M."/>
            <person name="Poon T.W."/>
            <person name="Priest M."/>
            <person name="Roberts A."/>
            <person name="Saif S."/>
            <person name="Shea T."/>
            <person name="Sisk P."/>
            <person name="Sykes S."/>
            <person name="Wortman J."/>
            <person name="Nusbaum C."/>
            <person name="Birren B."/>
        </authorList>
    </citation>
    <scope>NUCLEOTIDE SEQUENCE [LARGE SCALE GENOMIC DNA]</scope>
    <source>
        <strain evidence="12 13">ATCC 43076</strain>
    </source>
</reference>
<evidence type="ECO:0000256" key="5">
    <source>
        <dbReference type="ARBA" id="ARBA00022679"/>
    </source>
</evidence>
<dbReference type="EC" id="2.7.1.71" evidence="3 11"/>
<dbReference type="EMBL" id="AHYT01000004">
    <property type="protein sequence ID" value="EOT29352.1"/>
    <property type="molecule type" value="Genomic_DNA"/>
</dbReference>
<dbReference type="GO" id="GO:0005829">
    <property type="term" value="C:cytosol"/>
    <property type="evidence" value="ECO:0007669"/>
    <property type="project" value="TreeGrafter"/>
</dbReference>
<keyword evidence="7 11" id="KW-0418">Kinase</keyword>
<comment type="cofactor">
    <cofactor evidence="11">
        <name>Mg(2+)</name>
        <dbReference type="ChEBI" id="CHEBI:18420"/>
    </cofactor>
    <text evidence="11">Binds 1 Mg(2+) ion per subunit.</text>
</comment>
<comment type="catalytic activity">
    <reaction evidence="10 11">
        <text>shikimate + ATP = 3-phosphoshikimate + ADP + H(+)</text>
        <dbReference type="Rhea" id="RHEA:13121"/>
        <dbReference type="ChEBI" id="CHEBI:15378"/>
        <dbReference type="ChEBI" id="CHEBI:30616"/>
        <dbReference type="ChEBI" id="CHEBI:36208"/>
        <dbReference type="ChEBI" id="CHEBI:145989"/>
        <dbReference type="ChEBI" id="CHEBI:456216"/>
        <dbReference type="EC" id="2.7.1.71"/>
    </reaction>
</comment>
<dbReference type="SUPFAM" id="SSF52540">
    <property type="entry name" value="P-loop containing nucleoside triphosphate hydrolases"/>
    <property type="match status" value="1"/>
</dbReference>
<dbReference type="HOGENOM" id="CLU_057607_4_3_9"/>
<dbReference type="OrthoDB" id="9800332at2"/>
<dbReference type="UniPathway" id="UPA00053">
    <property type="reaction ID" value="UER00088"/>
</dbReference>
<evidence type="ECO:0000256" key="9">
    <source>
        <dbReference type="ARBA" id="ARBA00023141"/>
    </source>
</evidence>
<dbReference type="GO" id="GO:0004765">
    <property type="term" value="F:shikimate kinase activity"/>
    <property type="evidence" value="ECO:0007669"/>
    <property type="project" value="UniProtKB-UniRule"/>
</dbReference>
<keyword evidence="5 11" id="KW-0808">Transferase</keyword>
<dbReference type="PROSITE" id="PS01128">
    <property type="entry name" value="SHIKIMATE_KINASE"/>
    <property type="match status" value="1"/>
</dbReference>
<dbReference type="GO" id="GO:0008652">
    <property type="term" value="P:amino acid biosynthetic process"/>
    <property type="evidence" value="ECO:0007669"/>
    <property type="project" value="UniProtKB-KW"/>
</dbReference>
<dbReference type="Proteomes" id="UP000014136">
    <property type="component" value="Unassembled WGS sequence"/>
</dbReference>
<comment type="caution">
    <text evidence="11">Lacks conserved residue(s) required for the propagation of feature annotation.</text>
</comment>
<evidence type="ECO:0000256" key="6">
    <source>
        <dbReference type="ARBA" id="ARBA00022741"/>
    </source>
</evidence>
<keyword evidence="8 11" id="KW-0067">ATP-binding</keyword>
<dbReference type="PANTHER" id="PTHR21087">
    <property type="entry name" value="SHIKIMATE KINASE"/>
    <property type="match status" value="1"/>
</dbReference>